<dbReference type="OrthoDB" id="9777133at2"/>
<reference evidence="3" key="1">
    <citation type="submission" date="2015-08" db="EMBL/GenBank/DDBJ databases">
        <authorList>
            <person name="Babu N.S."/>
            <person name="Beckwith C.J."/>
            <person name="Beseler K.G."/>
            <person name="Brison A."/>
            <person name="Carone J.V."/>
            <person name="Caskin T.P."/>
            <person name="Diamond M."/>
            <person name="Durham M.E."/>
            <person name="Foxe J.M."/>
            <person name="Go M."/>
            <person name="Henderson B.A."/>
            <person name="Jones I.B."/>
            <person name="McGettigan J.A."/>
            <person name="Micheletti S.J."/>
            <person name="Nasrallah M.E."/>
            <person name="Ortiz D."/>
            <person name="Piller C.R."/>
            <person name="Privatt S.R."/>
            <person name="Schneider S.L."/>
            <person name="Sharp S."/>
            <person name="Smith T.C."/>
            <person name="Stanton J.D."/>
            <person name="Ullery H.E."/>
            <person name="Wilson R.J."/>
            <person name="Serrano M.G."/>
            <person name="Buck G."/>
            <person name="Lee V."/>
            <person name="Wang Y."/>
            <person name="Carvalho R."/>
            <person name="Voegtly L."/>
            <person name="Shi R."/>
            <person name="Duckworth R."/>
            <person name="Johnson A."/>
            <person name="Loviza R."/>
            <person name="Walstead R."/>
            <person name="Shah Z."/>
            <person name="Kiflezghi M."/>
            <person name="Wade K."/>
            <person name="Ball S.L."/>
            <person name="Bradley K.W."/>
            <person name="Asai D.J."/>
            <person name="Bowman C.A."/>
            <person name="Russell D.A."/>
            <person name="Pope W.H."/>
            <person name="Jacobs-Sera D."/>
            <person name="Hendrix R.W."/>
            <person name="Hatfull G.F."/>
        </authorList>
    </citation>
    <scope>NUCLEOTIDE SEQUENCE [LARGE SCALE GENOMIC DNA]</scope>
    <source>
        <strain evidence="3">JCM 19170</strain>
    </source>
</reference>
<dbReference type="NCBIfam" id="NF002542">
    <property type="entry name" value="PRK02101.1-3"/>
    <property type="match status" value="1"/>
</dbReference>
<accession>A0A0K6IWK1</accession>
<dbReference type="HAMAP" id="MF_00652">
    <property type="entry name" value="UPF0246"/>
    <property type="match status" value="1"/>
</dbReference>
<dbReference type="Proteomes" id="UP000182108">
    <property type="component" value="Unassembled WGS sequence"/>
</dbReference>
<keyword evidence="3" id="KW-1185">Reference proteome</keyword>
<dbReference type="InterPro" id="IPR005583">
    <property type="entry name" value="YaaA"/>
</dbReference>
<name>A0A0K6IWK1_9PROT</name>
<evidence type="ECO:0000256" key="1">
    <source>
        <dbReference type="HAMAP-Rule" id="MF_00652"/>
    </source>
</evidence>
<evidence type="ECO:0000313" key="3">
    <source>
        <dbReference type="Proteomes" id="UP000182108"/>
    </source>
</evidence>
<dbReference type="EMBL" id="CYHH01000007">
    <property type="protein sequence ID" value="CUB07434.1"/>
    <property type="molecule type" value="Genomic_DNA"/>
</dbReference>
<evidence type="ECO:0000313" key="2">
    <source>
        <dbReference type="EMBL" id="CUB07434.1"/>
    </source>
</evidence>
<dbReference type="PANTHER" id="PTHR30283">
    <property type="entry name" value="PEROXIDE STRESS RESPONSE PROTEIN YAAA"/>
    <property type="match status" value="1"/>
</dbReference>
<protein>
    <recommendedName>
        <fullName evidence="1">UPF0246 protein Ga0061068_10774</fullName>
    </recommendedName>
</protein>
<organism evidence="2 3">
    <name type="scientific">Tepidiphilus thermophilus</name>
    <dbReference type="NCBI Taxonomy" id="876478"/>
    <lineage>
        <taxon>Bacteria</taxon>
        <taxon>Pseudomonadati</taxon>
        <taxon>Pseudomonadota</taxon>
        <taxon>Hydrogenophilia</taxon>
        <taxon>Hydrogenophilales</taxon>
        <taxon>Hydrogenophilaceae</taxon>
        <taxon>Tepidiphilus</taxon>
    </lineage>
</organism>
<gene>
    <name evidence="2" type="ORF">Ga0061068_10774</name>
</gene>
<dbReference type="Pfam" id="PF03883">
    <property type="entry name" value="H2O2_YaaD"/>
    <property type="match status" value="1"/>
</dbReference>
<proteinExistence type="inferred from homology"/>
<dbReference type="RefSeq" id="WP_055423719.1">
    <property type="nucleotide sequence ID" value="NZ_CYHH01000007.1"/>
</dbReference>
<dbReference type="GO" id="GO:0033194">
    <property type="term" value="P:response to hydroperoxide"/>
    <property type="evidence" value="ECO:0007669"/>
    <property type="project" value="TreeGrafter"/>
</dbReference>
<sequence>MIFVISPAKAMDFDTPAPVAETTLPDFLDRAQELVGRLRRLTPAELQELMDLSDKLAALNVGRYAAWSPEHTPDAAKAALFAYAGDVYEGLEAASLPSAAIAWLQENLRILSGLYGVLRPLDRILPHRLEMGTRLENPLGRDLYAYWRETVTAALRRLLEAQAAAGRVPVLVNLASEEYFKAVDVAALGARVVSPVFEDWKGGRFKIISFYAKRARGLMARHAALKRAEQVEDLLGFSLEGYAYDPAASSPDRPVFRRKAV</sequence>
<dbReference type="AlphaFoldDB" id="A0A0K6IWK1"/>
<comment type="similarity">
    <text evidence="1">Belongs to the UPF0246 family.</text>
</comment>
<dbReference type="GO" id="GO:0005829">
    <property type="term" value="C:cytosol"/>
    <property type="evidence" value="ECO:0007669"/>
    <property type="project" value="TreeGrafter"/>
</dbReference>
<dbReference type="PANTHER" id="PTHR30283:SF4">
    <property type="entry name" value="PEROXIDE STRESS RESISTANCE PROTEIN YAAA"/>
    <property type="match status" value="1"/>
</dbReference>